<dbReference type="AlphaFoldDB" id="A0A5C6CRC5"/>
<dbReference type="OrthoDB" id="260982at2"/>
<dbReference type="RefSeq" id="WP_146593184.1">
    <property type="nucleotide sequence ID" value="NZ_SJPT01000001.1"/>
</dbReference>
<gene>
    <name evidence="3" type="ORF">Pla52o_07740</name>
</gene>
<sequence length="290" mass="30804" precursor="true">MKSHKNVVSSRRSRTLKSTARFVFAGALAATLATPSTAVQAADCGCKSAIHKDGGIALPLLNVGRAAHGCPPKHGPIYRSLDAFAGGIEKMLGLDKCRTAGGCDDLGCDGGCDAAPSDTFLYGEHPIDAPYPSDEHESYGAPLPMSAAEIGEPRMPPQRMSEPRIITPHSPMQMSEPMIRSTPPESRPRTGRAGSLPVSPAPRQVESIGPGVSPEQRGIPVPPADAPRSAPQETRPAPAQPKTDGGSLFDSLSDPFSEDEVRVRPFPKVRQTQYEVPKVNRTKLPHPQSL</sequence>
<feature type="chain" id="PRO_5022962228" evidence="2">
    <location>
        <begin position="42"/>
        <end position="290"/>
    </location>
</feature>
<keyword evidence="2" id="KW-0732">Signal</keyword>
<reference evidence="3 4" key="1">
    <citation type="submission" date="2019-02" db="EMBL/GenBank/DDBJ databases">
        <title>Deep-cultivation of Planctomycetes and their phenomic and genomic characterization uncovers novel biology.</title>
        <authorList>
            <person name="Wiegand S."/>
            <person name="Jogler M."/>
            <person name="Boedeker C."/>
            <person name="Pinto D."/>
            <person name="Vollmers J."/>
            <person name="Rivas-Marin E."/>
            <person name="Kohn T."/>
            <person name="Peeters S.H."/>
            <person name="Heuer A."/>
            <person name="Rast P."/>
            <person name="Oberbeckmann S."/>
            <person name="Bunk B."/>
            <person name="Jeske O."/>
            <person name="Meyerdierks A."/>
            <person name="Storesund J.E."/>
            <person name="Kallscheuer N."/>
            <person name="Luecker S."/>
            <person name="Lage O.M."/>
            <person name="Pohl T."/>
            <person name="Merkel B.J."/>
            <person name="Hornburger P."/>
            <person name="Mueller R.-W."/>
            <person name="Bruemmer F."/>
            <person name="Labrenz M."/>
            <person name="Spormann A.M."/>
            <person name="Op Den Camp H."/>
            <person name="Overmann J."/>
            <person name="Amann R."/>
            <person name="Jetten M.S.M."/>
            <person name="Mascher T."/>
            <person name="Medema M.H."/>
            <person name="Devos D.P."/>
            <person name="Kaster A.-K."/>
            <person name="Ovreas L."/>
            <person name="Rohde M."/>
            <person name="Galperin M.Y."/>
            <person name="Jogler C."/>
        </authorList>
    </citation>
    <scope>NUCLEOTIDE SEQUENCE [LARGE SCALE GENOMIC DNA]</scope>
    <source>
        <strain evidence="3 4">Pla52o</strain>
    </source>
</reference>
<comment type="caution">
    <text evidence="3">The sequence shown here is derived from an EMBL/GenBank/DDBJ whole genome shotgun (WGS) entry which is preliminary data.</text>
</comment>
<name>A0A5C6CRC5_9BACT</name>
<accession>A0A5C6CRC5</accession>
<evidence type="ECO:0000256" key="1">
    <source>
        <dbReference type="SAM" id="MobiDB-lite"/>
    </source>
</evidence>
<dbReference type="EMBL" id="SJPT01000001">
    <property type="protein sequence ID" value="TWU26918.1"/>
    <property type="molecule type" value="Genomic_DNA"/>
</dbReference>
<evidence type="ECO:0000256" key="2">
    <source>
        <dbReference type="SAM" id="SignalP"/>
    </source>
</evidence>
<protein>
    <submittedName>
        <fullName evidence="3">Uncharacterized protein</fullName>
    </submittedName>
</protein>
<evidence type="ECO:0000313" key="3">
    <source>
        <dbReference type="EMBL" id="TWU26918.1"/>
    </source>
</evidence>
<dbReference type="Proteomes" id="UP000316304">
    <property type="component" value="Unassembled WGS sequence"/>
</dbReference>
<feature type="signal peptide" evidence="2">
    <location>
        <begin position="1"/>
        <end position="41"/>
    </location>
</feature>
<evidence type="ECO:0000313" key="4">
    <source>
        <dbReference type="Proteomes" id="UP000316304"/>
    </source>
</evidence>
<proteinExistence type="predicted"/>
<feature type="region of interest" description="Disordered" evidence="1">
    <location>
        <begin position="149"/>
        <end position="290"/>
    </location>
</feature>
<organism evidence="3 4">
    <name type="scientific">Novipirellula galeiformis</name>
    <dbReference type="NCBI Taxonomy" id="2528004"/>
    <lineage>
        <taxon>Bacteria</taxon>
        <taxon>Pseudomonadati</taxon>
        <taxon>Planctomycetota</taxon>
        <taxon>Planctomycetia</taxon>
        <taxon>Pirellulales</taxon>
        <taxon>Pirellulaceae</taxon>
        <taxon>Novipirellula</taxon>
    </lineage>
</organism>
<keyword evidence="4" id="KW-1185">Reference proteome</keyword>